<sequence length="135" mass="14416">MAGDKYPLLSVGKAKQPQLCGRGRGRPRGSGRGTRRSLVELERQTEPLVTQVARGRGRGRRGRAGSSRSRRVPAVEVSDFSADEETIQMQPEATITAQMPGWCVVSSKDGFGNLIATSLARGSGLSSSSINFQAI</sequence>
<comment type="caution">
    <text evidence="2">The sequence shown here is derived from an EMBL/GenBank/DDBJ whole genome shotgun (WGS) entry which is preliminary data.</text>
</comment>
<feature type="compositionally biased region" description="Basic residues" evidence="1">
    <location>
        <begin position="55"/>
        <end position="71"/>
    </location>
</feature>
<feature type="region of interest" description="Disordered" evidence="1">
    <location>
        <begin position="51"/>
        <end position="74"/>
    </location>
</feature>
<dbReference type="AlphaFoldDB" id="A0ABD2PKK5"/>
<feature type="compositionally biased region" description="Basic residues" evidence="1">
    <location>
        <begin position="23"/>
        <end position="35"/>
    </location>
</feature>
<protein>
    <recommendedName>
        <fullName evidence="4">AT-hook motif nuclear-localized protein</fullName>
    </recommendedName>
</protein>
<feature type="region of interest" description="Disordered" evidence="1">
    <location>
        <begin position="1"/>
        <end position="38"/>
    </location>
</feature>
<name>A0ABD2PKK5_9PLAT</name>
<proteinExistence type="predicted"/>
<dbReference type="EMBL" id="JBJKFK010008127">
    <property type="protein sequence ID" value="KAL3307167.1"/>
    <property type="molecule type" value="Genomic_DNA"/>
</dbReference>
<dbReference type="Proteomes" id="UP001626550">
    <property type="component" value="Unassembled WGS sequence"/>
</dbReference>
<reference evidence="2 3" key="1">
    <citation type="submission" date="2024-11" db="EMBL/GenBank/DDBJ databases">
        <title>Adaptive evolution of stress response genes in parasites aligns with host niche diversity.</title>
        <authorList>
            <person name="Hahn C."/>
            <person name="Resl P."/>
        </authorList>
    </citation>
    <scope>NUCLEOTIDE SEQUENCE [LARGE SCALE GENOMIC DNA]</scope>
    <source>
        <strain evidence="2">EGGRZ-B1_66</strain>
        <tissue evidence="2">Body</tissue>
    </source>
</reference>
<gene>
    <name evidence="2" type="ORF">Ciccas_014326</name>
</gene>
<organism evidence="2 3">
    <name type="scientific">Cichlidogyrus casuarinus</name>
    <dbReference type="NCBI Taxonomy" id="1844966"/>
    <lineage>
        <taxon>Eukaryota</taxon>
        <taxon>Metazoa</taxon>
        <taxon>Spiralia</taxon>
        <taxon>Lophotrochozoa</taxon>
        <taxon>Platyhelminthes</taxon>
        <taxon>Monogenea</taxon>
        <taxon>Monopisthocotylea</taxon>
        <taxon>Dactylogyridea</taxon>
        <taxon>Ancyrocephalidae</taxon>
        <taxon>Cichlidogyrus</taxon>
    </lineage>
</organism>
<keyword evidence="3" id="KW-1185">Reference proteome</keyword>
<accession>A0ABD2PKK5</accession>
<evidence type="ECO:0000256" key="1">
    <source>
        <dbReference type="SAM" id="MobiDB-lite"/>
    </source>
</evidence>
<evidence type="ECO:0000313" key="3">
    <source>
        <dbReference type="Proteomes" id="UP001626550"/>
    </source>
</evidence>
<evidence type="ECO:0008006" key="4">
    <source>
        <dbReference type="Google" id="ProtNLM"/>
    </source>
</evidence>
<evidence type="ECO:0000313" key="2">
    <source>
        <dbReference type="EMBL" id="KAL3307167.1"/>
    </source>
</evidence>